<comment type="similarity">
    <text evidence="1">Belongs to the UPF0065 (bug) family.</text>
</comment>
<sequence length="327" mass="35785">MKRRDFLLATAALMGQSFVPNVFGAAEATGKLVYGLDKNDLGSRLGRLSSRLLYEVAPSYLYDLVNVSEDSTLRATNIVKRSVPDGGTLLQATGTIMSLYPCLYENLPYDPINDFVPVGFLGESTYMLVVGSTVPNSVKTVDDFIDWVFENPRYRNIGATLYGSEGHLAGLTLAHEKNIALSVQAYGGTSILVEDLLDGYIAAGFLATGEATEAIAARRLRVLGVTSAERHPPWPCVPTLAEQGVAGMDFKGWYGWLAPSNIPLKSLLKLSNAFEVMHQQPVFRTLQASLALNPIDLSPAEIQFRILKDMESCEHLYQKYGLSRIVV</sequence>
<dbReference type="Gene3D" id="3.40.190.10">
    <property type="entry name" value="Periplasmic binding protein-like II"/>
    <property type="match status" value="1"/>
</dbReference>
<dbReference type="InterPro" id="IPR005064">
    <property type="entry name" value="BUG"/>
</dbReference>
<protein>
    <submittedName>
        <fullName evidence="2">Tripartite-type tricarboxylate transporter receptor subunit TctC</fullName>
    </submittedName>
</protein>
<dbReference type="Proteomes" id="UP000295729">
    <property type="component" value="Unassembled WGS sequence"/>
</dbReference>
<reference evidence="2 3" key="1">
    <citation type="submission" date="2019-03" db="EMBL/GenBank/DDBJ databases">
        <title>Genomic Encyclopedia of Type Strains, Phase IV (KMG-IV): sequencing the most valuable type-strain genomes for metagenomic binning, comparative biology and taxonomic classification.</title>
        <authorList>
            <person name="Goeker M."/>
        </authorList>
    </citation>
    <scope>NUCLEOTIDE SEQUENCE [LARGE SCALE GENOMIC DNA]</scope>
    <source>
        <strain evidence="2 3">DSM 5604</strain>
    </source>
</reference>
<comment type="caution">
    <text evidence="2">The sequence shown here is derived from an EMBL/GenBank/DDBJ whole genome shotgun (WGS) entry which is preliminary data.</text>
</comment>
<gene>
    <name evidence="2" type="ORF">C8D85_0006</name>
</gene>
<keyword evidence="2" id="KW-0675">Receptor</keyword>
<dbReference type="RefSeq" id="WP_162847509.1">
    <property type="nucleotide sequence ID" value="NZ_SNZA01000001.1"/>
</dbReference>
<evidence type="ECO:0000313" key="2">
    <source>
        <dbReference type="EMBL" id="TDR14672.1"/>
    </source>
</evidence>
<proteinExistence type="inferred from homology"/>
<dbReference type="AlphaFoldDB" id="A0A4R6X6J5"/>
<keyword evidence="3" id="KW-1185">Reference proteome</keyword>
<dbReference type="Pfam" id="PF03401">
    <property type="entry name" value="TctC"/>
    <property type="match status" value="1"/>
</dbReference>
<dbReference type="EMBL" id="SNZA01000001">
    <property type="protein sequence ID" value="TDR14672.1"/>
    <property type="molecule type" value="Genomic_DNA"/>
</dbReference>
<dbReference type="PANTHER" id="PTHR42928:SF5">
    <property type="entry name" value="BLR1237 PROTEIN"/>
    <property type="match status" value="1"/>
</dbReference>
<evidence type="ECO:0000256" key="1">
    <source>
        <dbReference type="ARBA" id="ARBA00006987"/>
    </source>
</evidence>
<name>A0A4R6X6J5_9GAMM</name>
<evidence type="ECO:0000313" key="3">
    <source>
        <dbReference type="Proteomes" id="UP000295729"/>
    </source>
</evidence>
<accession>A0A4R6X6J5</accession>
<dbReference type="PANTHER" id="PTHR42928">
    <property type="entry name" value="TRICARBOXYLATE-BINDING PROTEIN"/>
    <property type="match status" value="1"/>
</dbReference>
<dbReference type="InterPro" id="IPR042100">
    <property type="entry name" value="Bug_dom1"/>
</dbReference>
<dbReference type="Gene3D" id="3.40.190.150">
    <property type="entry name" value="Bordetella uptake gene, domain 1"/>
    <property type="match status" value="1"/>
</dbReference>
<organism evidence="2 3">
    <name type="scientific">Marinomonas communis</name>
    <dbReference type="NCBI Taxonomy" id="28254"/>
    <lineage>
        <taxon>Bacteria</taxon>
        <taxon>Pseudomonadati</taxon>
        <taxon>Pseudomonadota</taxon>
        <taxon>Gammaproteobacteria</taxon>
        <taxon>Oceanospirillales</taxon>
        <taxon>Oceanospirillaceae</taxon>
        <taxon>Marinomonas</taxon>
    </lineage>
</organism>